<dbReference type="InterPro" id="IPR004827">
    <property type="entry name" value="bZIP"/>
</dbReference>
<dbReference type="AlphaFoldDB" id="A0A9W7FZJ6"/>
<gene>
    <name evidence="3" type="ORF">TrCOL_g5322</name>
</gene>
<protein>
    <recommendedName>
        <fullName evidence="2">BZIP domain-containing protein</fullName>
    </recommendedName>
</protein>
<comment type="caution">
    <text evidence="3">The sequence shown here is derived from an EMBL/GenBank/DDBJ whole genome shotgun (WGS) entry which is preliminary data.</text>
</comment>
<dbReference type="GO" id="GO:0003700">
    <property type="term" value="F:DNA-binding transcription factor activity"/>
    <property type="evidence" value="ECO:0007669"/>
    <property type="project" value="InterPro"/>
</dbReference>
<dbReference type="OrthoDB" id="46629at2759"/>
<feature type="compositionally biased region" description="Low complexity" evidence="1">
    <location>
        <begin position="321"/>
        <end position="345"/>
    </location>
</feature>
<feature type="region of interest" description="Disordered" evidence="1">
    <location>
        <begin position="308"/>
        <end position="401"/>
    </location>
</feature>
<evidence type="ECO:0000313" key="4">
    <source>
        <dbReference type="Proteomes" id="UP001165065"/>
    </source>
</evidence>
<dbReference type="Gene3D" id="1.20.5.170">
    <property type="match status" value="1"/>
</dbReference>
<evidence type="ECO:0000259" key="2">
    <source>
        <dbReference type="SMART" id="SM00338"/>
    </source>
</evidence>
<keyword evidence="4" id="KW-1185">Reference proteome</keyword>
<feature type="compositionally biased region" description="Polar residues" evidence="1">
    <location>
        <begin position="376"/>
        <end position="385"/>
    </location>
</feature>
<dbReference type="InterPro" id="IPR046347">
    <property type="entry name" value="bZIP_sf"/>
</dbReference>
<accession>A0A9W7FZJ6</accession>
<evidence type="ECO:0000313" key="3">
    <source>
        <dbReference type="EMBL" id="GMI25764.1"/>
    </source>
</evidence>
<name>A0A9W7FZJ6_9STRA</name>
<organism evidence="3 4">
    <name type="scientific">Triparma columacea</name>
    <dbReference type="NCBI Taxonomy" id="722753"/>
    <lineage>
        <taxon>Eukaryota</taxon>
        <taxon>Sar</taxon>
        <taxon>Stramenopiles</taxon>
        <taxon>Ochrophyta</taxon>
        <taxon>Bolidophyceae</taxon>
        <taxon>Parmales</taxon>
        <taxon>Triparmaceae</taxon>
        <taxon>Triparma</taxon>
    </lineage>
</organism>
<dbReference type="SMART" id="SM00338">
    <property type="entry name" value="BRLZ"/>
    <property type="match status" value="1"/>
</dbReference>
<dbReference type="SUPFAM" id="SSF57959">
    <property type="entry name" value="Leucine zipper domain"/>
    <property type="match status" value="1"/>
</dbReference>
<evidence type="ECO:0000256" key="1">
    <source>
        <dbReference type="SAM" id="MobiDB-lite"/>
    </source>
</evidence>
<dbReference type="EMBL" id="BRYA01000616">
    <property type="protein sequence ID" value="GMI25764.1"/>
    <property type="molecule type" value="Genomic_DNA"/>
</dbReference>
<dbReference type="CDD" id="cd14686">
    <property type="entry name" value="bZIP"/>
    <property type="match status" value="1"/>
</dbReference>
<dbReference type="Proteomes" id="UP001165065">
    <property type="component" value="Unassembled WGS sequence"/>
</dbReference>
<sequence>MPVKHKPSSNATKQHGVTMGVTMKDTDLKKMQKRAANRKSAQLSRKRKKQYIEELQEQNMDLKKRVHILRHVPDLVVVFNVDSPPLSLPPQDPASPGAPEIAPRPLPEPNSIDFASDAALALLSATPSDMEGRSIWDFFTLSSSHQLKQGLSEILDFHVHRLGGGQSGYSNGSYASTPPPSHLPAASSPGPEQKKSNLRNLAPPTSGLRSSADKQPPRQPGGGGNMTQLQQLRQLREEGLQVRPATVTSFPLPSVYRLELISPFAQHSSSTTSSTALPHKVEVHGVCSVTPGERPQCILSIRLQIPPPTAPLQVSTATKIPTGSTTSSSSYSSGSSTYSTTTGATPPAPPFNSAALPSSKPPPSNDPRKGHGGLVLQNQTNETAVSISNSSTNSSDDEELA</sequence>
<dbReference type="Pfam" id="PF07716">
    <property type="entry name" value="bZIP_2"/>
    <property type="match status" value="1"/>
</dbReference>
<feature type="region of interest" description="Disordered" evidence="1">
    <location>
        <begin position="169"/>
        <end position="226"/>
    </location>
</feature>
<proteinExistence type="predicted"/>
<reference evidence="4" key="1">
    <citation type="journal article" date="2023" name="Commun. Biol.">
        <title>Genome analysis of Parmales, the sister group of diatoms, reveals the evolutionary specialization of diatoms from phago-mixotrophs to photoautotrophs.</title>
        <authorList>
            <person name="Ban H."/>
            <person name="Sato S."/>
            <person name="Yoshikawa S."/>
            <person name="Yamada K."/>
            <person name="Nakamura Y."/>
            <person name="Ichinomiya M."/>
            <person name="Sato N."/>
            <person name="Blanc-Mathieu R."/>
            <person name="Endo H."/>
            <person name="Kuwata A."/>
            <person name="Ogata H."/>
        </authorList>
    </citation>
    <scope>NUCLEOTIDE SEQUENCE [LARGE SCALE GENOMIC DNA]</scope>
</reference>
<feature type="domain" description="BZIP" evidence="2">
    <location>
        <begin position="25"/>
        <end position="81"/>
    </location>
</feature>
<feature type="region of interest" description="Disordered" evidence="1">
    <location>
        <begin position="1"/>
        <end position="47"/>
    </location>
</feature>